<dbReference type="Pfam" id="PF13377">
    <property type="entry name" value="Peripla_BP_3"/>
    <property type="match status" value="1"/>
</dbReference>
<keyword evidence="7" id="KW-1185">Reference proteome</keyword>
<evidence type="ECO:0000256" key="3">
    <source>
        <dbReference type="ARBA" id="ARBA00023163"/>
    </source>
</evidence>
<protein>
    <submittedName>
        <fullName evidence="6">LacI family DNA-binding transcriptional regulator</fullName>
    </submittedName>
</protein>
<gene>
    <name evidence="6" type="ORF">GFD22_05725</name>
</gene>
<dbReference type="InterPro" id="IPR010982">
    <property type="entry name" value="Lambda_DNA-bd_dom_sf"/>
</dbReference>
<dbReference type="SUPFAM" id="SSF53822">
    <property type="entry name" value="Periplasmic binding protein-like I"/>
    <property type="match status" value="1"/>
</dbReference>
<dbReference type="GO" id="GO:0000976">
    <property type="term" value="F:transcription cis-regulatory region binding"/>
    <property type="evidence" value="ECO:0007669"/>
    <property type="project" value="TreeGrafter"/>
</dbReference>
<dbReference type="RefSeq" id="WP_152350164.1">
    <property type="nucleotide sequence ID" value="NZ_WBSN01000005.1"/>
</dbReference>
<dbReference type="CDD" id="cd01392">
    <property type="entry name" value="HTH_LacI"/>
    <property type="match status" value="1"/>
</dbReference>
<feature type="domain" description="HTH lacI-type" evidence="5">
    <location>
        <begin position="17"/>
        <end position="71"/>
    </location>
</feature>
<dbReference type="SUPFAM" id="SSF47413">
    <property type="entry name" value="lambda repressor-like DNA-binding domains"/>
    <property type="match status" value="1"/>
</dbReference>
<dbReference type="InterPro" id="IPR046335">
    <property type="entry name" value="LacI/GalR-like_sensor"/>
</dbReference>
<proteinExistence type="predicted"/>
<keyword evidence="2 6" id="KW-0238">DNA-binding</keyword>
<dbReference type="EMBL" id="WHZY01000006">
    <property type="protein sequence ID" value="NEG78473.1"/>
    <property type="molecule type" value="Genomic_DNA"/>
</dbReference>
<dbReference type="Proteomes" id="UP000469763">
    <property type="component" value="Unassembled WGS sequence"/>
</dbReference>
<dbReference type="OrthoDB" id="252678at2"/>
<feature type="region of interest" description="Disordered" evidence="4">
    <location>
        <begin position="1"/>
        <end position="21"/>
    </location>
</feature>
<dbReference type="Pfam" id="PF00356">
    <property type="entry name" value="LacI"/>
    <property type="match status" value="1"/>
</dbReference>
<dbReference type="Gene3D" id="1.10.260.40">
    <property type="entry name" value="lambda repressor-like DNA-binding domains"/>
    <property type="match status" value="1"/>
</dbReference>
<dbReference type="SMART" id="SM00354">
    <property type="entry name" value="HTH_LACI"/>
    <property type="match status" value="1"/>
</dbReference>
<evidence type="ECO:0000313" key="6">
    <source>
        <dbReference type="EMBL" id="NEG78473.1"/>
    </source>
</evidence>
<keyword evidence="1" id="KW-0805">Transcription regulation</keyword>
<dbReference type="InterPro" id="IPR000843">
    <property type="entry name" value="HTH_LacI"/>
</dbReference>
<evidence type="ECO:0000256" key="4">
    <source>
        <dbReference type="SAM" id="MobiDB-lite"/>
    </source>
</evidence>
<dbReference type="GO" id="GO:0003700">
    <property type="term" value="F:DNA-binding transcription factor activity"/>
    <property type="evidence" value="ECO:0007669"/>
    <property type="project" value="TreeGrafter"/>
</dbReference>
<evidence type="ECO:0000256" key="1">
    <source>
        <dbReference type="ARBA" id="ARBA00023015"/>
    </source>
</evidence>
<organism evidence="6 7">
    <name type="scientific">Bifidobacterium avesanii</name>
    <dbReference type="NCBI Taxonomy" id="1798157"/>
    <lineage>
        <taxon>Bacteria</taxon>
        <taxon>Bacillati</taxon>
        <taxon>Actinomycetota</taxon>
        <taxon>Actinomycetes</taxon>
        <taxon>Bifidobacteriales</taxon>
        <taxon>Bifidobacteriaceae</taxon>
        <taxon>Bifidobacterium</taxon>
    </lineage>
</organism>
<dbReference type="InterPro" id="IPR028082">
    <property type="entry name" value="Peripla_BP_I"/>
</dbReference>
<dbReference type="PANTHER" id="PTHR30146:SF153">
    <property type="entry name" value="LACTOSE OPERON REPRESSOR"/>
    <property type="match status" value="1"/>
</dbReference>
<accession>A0A7K3TJP0</accession>
<sequence length="352" mass="38240">MSTADKQPRRRSTRGHATSKDVAALAGVAQSTVSYALTGSRPVSKEARARIEAAMKQLNYHPNSSARTLRTSRTQLIGLIEQIDVDSDGVGIPPYLSTIVSEARKHDYDVILNTMQEGPDTLRRLAGRAVCDGFIIMDIKHADPRIPVAQAIGMPTVLFGMPDDACGLDYTYFDYAAAAEAIVDAMADAGHHHVVLVGETPQSGFGKFRIYEEYVSRARERAAKRGMRFKVVNPPTGGVAGVERVASALLSDCDDRLALITRGPLATDWMSRLLEKNGILPGKDVSLVGVVDDHTATSAKITLTNVSPRPQAVSRLAVEMLLARIDDPSIEQQVKPVYPQAISFRDSSVDWE</sequence>
<dbReference type="Gene3D" id="3.40.50.2300">
    <property type="match status" value="2"/>
</dbReference>
<dbReference type="PROSITE" id="PS50932">
    <property type="entry name" value="HTH_LACI_2"/>
    <property type="match status" value="1"/>
</dbReference>
<comment type="caution">
    <text evidence="6">The sequence shown here is derived from an EMBL/GenBank/DDBJ whole genome shotgun (WGS) entry which is preliminary data.</text>
</comment>
<evidence type="ECO:0000256" key="2">
    <source>
        <dbReference type="ARBA" id="ARBA00023125"/>
    </source>
</evidence>
<keyword evidence="3" id="KW-0804">Transcription</keyword>
<evidence type="ECO:0000259" key="5">
    <source>
        <dbReference type="PROSITE" id="PS50932"/>
    </source>
</evidence>
<reference evidence="6 7" key="1">
    <citation type="submission" date="2019-10" db="EMBL/GenBank/DDBJ databases">
        <title>Bifidobacterium from non-human primates.</title>
        <authorList>
            <person name="Modesto M."/>
        </authorList>
    </citation>
    <scope>NUCLEOTIDE SEQUENCE [LARGE SCALE GENOMIC DNA]</scope>
    <source>
        <strain evidence="6 7">TREC</strain>
    </source>
</reference>
<evidence type="ECO:0000313" key="7">
    <source>
        <dbReference type="Proteomes" id="UP000469763"/>
    </source>
</evidence>
<name>A0A7K3TJP0_9BIFI</name>
<dbReference type="AlphaFoldDB" id="A0A7K3TJP0"/>
<dbReference type="PANTHER" id="PTHR30146">
    <property type="entry name" value="LACI-RELATED TRANSCRIPTIONAL REPRESSOR"/>
    <property type="match status" value="1"/>
</dbReference>